<evidence type="ECO:0000313" key="4">
    <source>
        <dbReference type="Proteomes" id="UP001152749"/>
    </source>
</evidence>
<reference evidence="2" key="2">
    <citation type="submission" date="2022-09" db="EMBL/GenBank/DDBJ databases">
        <authorList>
            <person name="Duchaud E."/>
        </authorList>
    </citation>
    <scope>NUCLEOTIDE SEQUENCE</scope>
    <source>
        <strain evidence="2">TRV642</strain>
    </source>
</reference>
<accession>A0A9W4XFL5</accession>
<evidence type="ECO:0000313" key="3">
    <source>
        <dbReference type="Proteomes" id="UP000474567"/>
    </source>
</evidence>
<dbReference type="AlphaFoldDB" id="A0A9W4XFL5"/>
<evidence type="ECO:0000313" key="2">
    <source>
        <dbReference type="EMBL" id="CAI2768344.1"/>
    </source>
</evidence>
<dbReference type="Proteomes" id="UP000474567">
    <property type="component" value="Unassembled WGS sequence"/>
</dbReference>
<keyword evidence="3" id="KW-1185">Reference proteome</keyword>
<sequence length="167" mass="19266">MIKKVTILIIVLLFINSCGKQETNSLTPESKYEYDSNSEQYSKASDTFTQYENTVKKKVEQTTDELFEVYHYIYSKGNVVEAETNVLFVDGKNDELQIIIDMPNGKTYEYNLADKVSLGILKGMDSYMYTSDNNEKINVFFKDGRKMMGMTSGKEDFVFMNISSYKE</sequence>
<gene>
    <name evidence="1" type="ORF">FLACOL7796_03815</name>
    <name evidence="2" type="ORF">TRV642_3571</name>
</gene>
<organism evidence="2 4">
    <name type="scientific">Flavobacterium collinsii</name>
    <dbReference type="NCBI Taxonomy" id="1114861"/>
    <lineage>
        <taxon>Bacteria</taxon>
        <taxon>Pseudomonadati</taxon>
        <taxon>Bacteroidota</taxon>
        <taxon>Flavobacteriia</taxon>
        <taxon>Flavobacteriales</taxon>
        <taxon>Flavobacteriaceae</taxon>
        <taxon>Flavobacterium</taxon>
    </lineage>
</organism>
<evidence type="ECO:0000313" key="1">
    <source>
        <dbReference type="EMBL" id="CAA9201537.1"/>
    </source>
</evidence>
<name>A0A9W4XFL5_9FLAO</name>
<dbReference type="EMBL" id="CADCST010000117">
    <property type="protein sequence ID" value="CAA9201537.1"/>
    <property type="molecule type" value="Genomic_DNA"/>
</dbReference>
<reference evidence="1 3" key="1">
    <citation type="submission" date="2020-02" db="EMBL/GenBank/DDBJ databases">
        <authorList>
            <person name="Criscuolo A."/>
        </authorList>
    </citation>
    <scope>NUCLEOTIDE SEQUENCE [LARGE SCALE GENOMIC DNA]</scope>
    <source>
        <strain evidence="1">CECT7796</strain>
    </source>
</reference>
<dbReference type="Proteomes" id="UP001152749">
    <property type="component" value="Chromosome"/>
</dbReference>
<dbReference type="KEGG" id="fcs:TRV642_3571"/>
<dbReference type="RefSeq" id="WP_173967659.1">
    <property type="nucleotide sequence ID" value="NZ_CADCST010000117.1"/>
</dbReference>
<proteinExistence type="predicted"/>
<protein>
    <submittedName>
        <fullName evidence="2">Uncharacterized protein</fullName>
    </submittedName>
</protein>
<dbReference type="EMBL" id="OX336425">
    <property type="protein sequence ID" value="CAI2768344.1"/>
    <property type="molecule type" value="Genomic_DNA"/>
</dbReference>